<dbReference type="RefSeq" id="WP_201808767.1">
    <property type="nucleotide sequence ID" value="NZ_JAERRI010000018.1"/>
</dbReference>
<evidence type="ECO:0000313" key="2">
    <source>
        <dbReference type="EMBL" id="MBL1093185.1"/>
    </source>
</evidence>
<organism evidence="2 3">
    <name type="scientific">Streptomyces siderophoricus</name>
    <dbReference type="NCBI Taxonomy" id="2802281"/>
    <lineage>
        <taxon>Bacteria</taxon>
        <taxon>Bacillati</taxon>
        <taxon>Actinomycetota</taxon>
        <taxon>Actinomycetes</taxon>
        <taxon>Kitasatosporales</taxon>
        <taxon>Streptomycetaceae</taxon>
        <taxon>Streptomyces</taxon>
    </lineage>
</organism>
<reference evidence="2 3" key="1">
    <citation type="submission" date="2021-01" db="EMBL/GenBank/DDBJ databases">
        <title>WGS of actinomycetes isolated from Thailand.</title>
        <authorList>
            <person name="Thawai C."/>
        </authorList>
    </citation>
    <scope>NUCLEOTIDE SEQUENCE [LARGE SCALE GENOMIC DNA]</scope>
    <source>
        <strain evidence="2 3">CH9-7</strain>
    </source>
</reference>
<name>A0ABS1MZH2_9ACTN</name>
<evidence type="ECO:0000256" key="1">
    <source>
        <dbReference type="SAM" id="MobiDB-lite"/>
    </source>
</evidence>
<evidence type="ECO:0000313" key="3">
    <source>
        <dbReference type="Proteomes" id="UP000629371"/>
    </source>
</evidence>
<proteinExistence type="predicted"/>
<sequence>MSDDFPDGEASLSRWLDEFLIELGKLGALPLPEGFADDYSPESLPVLEAAVLTHQEQGANADLLVRALGAYLGEAILYTAGGRWECSGFPADDPAVIVDPVLKAGPVHVCSVVRRALDEATGGVFAEGHGWMQIAADAQRERDPGWRPVKTADGVQRPRPRGRRPKRRGV</sequence>
<feature type="region of interest" description="Disordered" evidence="1">
    <location>
        <begin position="138"/>
        <end position="170"/>
    </location>
</feature>
<gene>
    <name evidence="2" type="ORF">JK360_28130</name>
</gene>
<dbReference type="Proteomes" id="UP000629371">
    <property type="component" value="Unassembled WGS sequence"/>
</dbReference>
<dbReference type="EMBL" id="JAERRI010000018">
    <property type="protein sequence ID" value="MBL1093185.1"/>
    <property type="molecule type" value="Genomic_DNA"/>
</dbReference>
<feature type="compositionally biased region" description="Basic residues" evidence="1">
    <location>
        <begin position="158"/>
        <end position="170"/>
    </location>
</feature>
<accession>A0ABS1MZH2</accession>
<keyword evidence="3" id="KW-1185">Reference proteome</keyword>
<comment type="caution">
    <text evidence="2">The sequence shown here is derived from an EMBL/GenBank/DDBJ whole genome shotgun (WGS) entry which is preliminary data.</text>
</comment>
<protein>
    <submittedName>
        <fullName evidence="2">Uncharacterized protein</fullName>
    </submittedName>
</protein>